<accession>A0A5A7SAE2</accession>
<proteinExistence type="predicted"/>
<name>A0A5A7SAE2_9NOCA</name>
<evidence type="ECO:0000313" key="2">
    <source>
        <dbReference type="Proteomes" id="UP000322244"/>
    </source>
</evidence>
<dbReference type="RefSeq" id="WP_149431170.1">
    <property type="nucleotide sequence ID" value="NZ_VLNY01000007.1"/>
</dbReference>
<dbReference type="Proteomes" id="UP000322244">
    <property type="component" value="Unassembled WGS sequence"/>
</dbReference>
<reference evidence="1 2" key="1">
    <citation type="submission" date="2019-07" db="EMBL/GenBank/DDBJ databases">
        <title>Rhodococcus cavernicolus sp. nov., isolated from a cave.</title>
        <authorList>
            <person name="Lee S.D."/>
        </authorList>
    </citation>
    <scope>NUCLEOTIDE SEQUENCE [LARGE SCALE GENOMIC DNA]</scope>
    <source>
        <strain evidence="1 2">C1-24</strain>
    </source>
</reference>
<dbReference type="AlphaFoldDB" id="A0A5A7SAE2"/>
<keyword evidence="2" id="KW-1185">Reference proteome</keyword>
<sequence>MTVFTVPKSLGSKRVNRFPFRVADGGKVFSVPFVQYLSGAGADYLEEAAEKGHDEIRLTRRLVEIESPDASEAVAKMSRDQVKALGEAWAEASTASVGESLASDNS</sequence>
<organism evidence="1 2">
    <name type="scientific">Antrihabitans cavernicola</name>
    <dbReference type="NCBI Taxonomy" id="2495913"/>
    <lineage>
        <taxon>Bacteria</taxon>
        <taxon>Bacillati</taxon>
        <taxon>Actinomycetota</taxon>
        <taxon>Actinomycetes</taxon>
        <taxon>Mycobacteriales</taxon>
        <taxon>Nocardiaceae</taxon>
        <taxon>Antrihabitans</taxon>
    </lineage>
</organism>
<comment type="caution">
    <text evidence="1">The sequence shown here is derived from an EMBL/GenBank/DDBJ whole genome shotgun (WGS) entry which is preliminary data.</text>
</comment>
<dbReference type="EMBL" id="VLNY01000007">
    <property type="protein sequence ID" value="KAA0021807.1"/>
    <property type="molecule type" value="Genomic_DNA"/>
</dbReference>
<evidence type="ECO:0000313" key="1">
    <source>
        <dbReference type="EMBL" id="KAA0021807.1"/>
    </source>
</evidence>
<protein>
    <submittedName>
        <fullName evidence="1">Uncharacterized protein</fullName>
    </submittedName>
</protein>
<gene>
    <name evidence="1" type="ORF">FOY51_15495</name>
</gene>
<dbReference type="OrthoDB" id="4578704at2"/>